<reference evidence="1" key="1">
    <citation type="submission" date="2019-12" db="EMBL/GenBank/DDBJ databases">
        <authorList>
            <person name="Scholz U."/>
            <person name="Mascher M."/>
            <person name="Fiebig A."/>
        </authorList>
    </citation>
    <scope>NUCLEOTIDE SEQUENCE</scope>
</reference>
<name>A0A7I8IZG5_SPIIN</name>
<dbReference type="EMBL" id="LR746270">
    <property type="protein sequence ID" value="CAA7399643.1"/>
    <property type="molecule type" value="Genomic_DNA"/>
</dbReference>
<keyword evidence="3" id="KW-1185">Reference proteome</keyword>
<proteinExistence type="predicted"/>
<evidence type="ECO:0000313" key="1">
    <source>
        <dbReference type="EMBL" id="CAA2623664.1"/>
    </source>
</evidence>
<sequence>MLNLEHLIFLILSSKSSDIHLLEG</sequence>
<gene>
    <name evidence="1" type="ORF">SI7747_07009584</name>
    <name evidence="2" type="ORF">SI8410_07010313</name>
</gene>
<dbReference type="AlphaFoldDB" id="A0A7I8IZG5"/>
<protein>
    <submittedName>
        <fullName evidence="1">Uncharacterized protein</fullName>
    </submittedName>
</protein>
<organism evidence="1">
    <name type="scientific">Spirodela intermedia</name>
    <name type="common">Intermediate duckweed</name>
    <dbReference type="NCBI Taxonomy" id="51605"/>
    <lineage>
        <taxon>Eukaryota</taxon>
        <taxon>Viridiplantae</taxon>
        <taxon>Streptophyta</taxon>
        <taxon>Embryophyta</taxon>
        <taxon>Tracheophyta</taxon>
        <taxon>Spermatophyta</taxon>
        <taxon>Magnoliopsida</taxon>
        <taxon>Liliopsida</taxon>
        <taxon>Araceae</taxon>
        <taxon>Lemnoideae</taxon>
        <taxon>Spirodela</taxon>
    </lineage>
</organism>
<evidence type="ECO:0000313" key="2">
    <source>
        <dbReference type="EMBL" id="CAA7399643.1"/>
    </source>
</evidence>
<evidence type="ECO:0000313" key="3">
    <source>
        <dbReference type="Proteomes" id="UP000663760"/>
    </source>
</evidence>
<dbReference type="EMBL" id="LR743594">
    <property type="protein sequence ID" value="CAA2623664.1"/>
    <property type="molecule type" value="Genomic_DNA"/>
</dbReference>
<dbReference type="Proteomes" id="UP000663760">
    <property type="component" value="Chromosome 7"/>
</dbReference>
<accession>A0A7I8IZG5</accession>